<dbReference type="SUPFAM" id="SSF50978">
    <property type="entry name" value="WD40 repeat-like"/>
    <property type="match status" value="1"/>
</dbReference>
<dbReference type="EMBL" id="MU839010">
    <property type="protein sequence ID" value="KAK1766819.1"/>
    <property type="molecule type" value="Genomic_DNA"/>
</dbReference>
<dbReference type="AlphaFoldDB" id="A0AAJ0C168"/>
<feature type="compositionally biased region" description="Low complexity" evidence="1">
    <location>
        <begin position="407"/>
        <end position="416"/>
    </location>
</feature>
<accession>A0AAJ0C168</accession>
<dbReference type="Pfam" id="PF10313">
    <property type="entry name" value="DUF2415"/>
    <property type="match status" value="1"/>
</dbReference>
<protein>
    <recommendedName>
        <fullName evidence="2">DUF2415 domain-containing protein</fullName>
    </recommendedName>
</protein>
<feature type="region of interest" description="Disordered" evidence="1">
    <location>
        <begin position="396"/>
        <end position="436"/>
    </location>
</feature>
<feature type="region of interest" description="Disordered" evidence="1">
    <location>
        <begin position="452"/>
        <end position="498"/>
    </location>
</feature>
<organism evidence="3 4">
    <name type="scientific">Phialemonium atrogriseum</name>
    <dbReference type="NCBI Taxonomy" id="1093897"/>
    <lineage>
        <taxon>Eukaryota</taxon>
        <taxon>Fungi</taxon>
        <taxon>Dikarya</taxon>
        <taxon>Ascomycota</taxon>
        <taxon>Pezizomycotina</taxon>
        <taxon>Sordariomycetes</taxon>
        <taxon>Sordariomycetidae</taxon>
        <taxon>Cephalothecales</taxon>
        <taxon>Cephalothecaceae</taxon>
        <taxon>Phialemonium</taxon>
    </lineage>
</organism>
<name>A0AAJ0C168_9PEZI</name>
<dbReference type="InterPro" id="IPR015943">
    <property type="entry name" value="WD40/YVTN_repeat-like_dom_sf"/>
</dbReference>
<evidence type="ECO:0000313" key="4">
    <source>
        <dbReference type="Proteomes" id="UP001244011"/>
    </source>
</evidence>
<evidence type="ECO:0000259" key="2">
    <source>
        <dbReference type="Pfam" id="PF10313"/>
    </source>
</evidence>
<dbReference type="PANTHER" id="PTHR43991">
    <property type="entry name" value="WD REPEAT PROTEIN (AFU_ORTHOLOGUE AFUA_8G05640)-RELATED"/>
    <property type="match status" value="1"/>
</dbReference>
<dbReference type="InterPro" id="IPR011044">
    <property type="entry name" value="Quino_amine_DH_bsu"/>
</dbReference>
<comment type="caution">
    <text evidence="3">The sequence shown here is derived from an EMBL/GenBank/DDBJ whole genome shotgun (WGS) entry which is preliminary data.</text>
</comment>
<feature type="domain" description="DUF2415" evidence="2">
    <location>
        <begin position="333"/>
        <end position="372"/>
    </location>
</feature>
<feature type="compositionally biased region" description="Basic and acidic residues" evidence="1">
    <location>
        <begin position="524"/>
        <end position="535"/>
    </location>
</feature>
<sequence>MAVKGENVYHPTEGLILSQPRRHFRATVKPVHWQLRSLLGAEKHNIVYFPTGSGNVHVQRLNTVTEETETIKILPFQPRCLVARNGWICCGGETGEFAAIRVDDGDNPSELVRLAMEIDSRAPMSIDSSNLDDSILEILAQSRSTKSLVAKSKTFGKERVNCITMWFPPSLVEPSQGAYSKPVAVLSNNDKTVALVSLHNQEALDELPYPDCVNRAVISPDGRLLIAISDDPYLYVHERCEKRDTPTASFPHVDRHAFEWRACNRLHLKSQKKGDRSDNRGSFAACFSSTGAYLAVGTQYGTISIFDTKTLADPGADPLLTSFPSSRPNVELGAVRDMAFSPGPIDLLAWTEDRGRVGVADLRSNFISRQILELDKPDSYDHISVLDRSSIDPRLLDQRSDRNDNLASSSTASDVATDTRQEDRPDTLTNIERYNQPLTADETMVLEALQDHGRRRAQRAAGQSGSAPRFPWMERSTRATLGSSENPRSGERSESVSRAVSEIMGNLREQRERLRDSQERLRAAVREENDADRRRSAVPPPAPRRASGLGSTAATTADSDTQANRRTLSRLVANNPNAFGGWVDLEVLHNFTFDGQDGGLLSAVESDNRRRDRAAFLMQAWGDSPSRRYMGQYMGRDPRSDPHDTAGLAWSEDGQFLFAAAENGIYEFRVNMSRRKLLPSITLQ</sequence>
<dbReference type="GeneID" id="85316351"/>
<dbReference type="Gene3D" id="2.130.10.10">
    <property type="entry name" value="YVTN repeat-like/Quinoprotein amine dehydrogenase"/>
    <property type="match status" value="1"/>
</dbReference>
<proteinExistence type="predicted"/>
<feature type="compositionally biased region" description="Polar residues" evidence="1">
    <location>
        <begin position="427"/>
        <end position="436"/>
    </location>
</feature>
<dbReference type="RefSeq" id="XP_060283032.1">
    <property type="nucleotide sequence ID" value="XM_060433164.1"/>
</dbReference>
<feature type="compositionally biased region" description="Polar residues" evidence="1">
    <location>
        <begin position="478"/>
        <end position="487"/>
    </location>
</feature>
<feature type="compositionally biased region" description="Low complexity" evidence="1">
    <location>
        <begin position="544"/>
        <end position="562"/>
    </location>
</feature>
<dbReference type="InterPro" id="IPR036322">
    <property type="entry name" value="WD40_repeat_dom_sf"/>
</dbReference>
<evidence type="ECO:0000256" key="1">
    <source>
        <dbReference type="SAM" id="MobiDB-lite"/>
    </source>
</evidence>
<feature type="compositionally biased region" description="Basic and acidic residues" evidence="1">
    <location>
        <begin position="417"/>
        <end position="426"/>
    </location>
</feature>
<gene>
    <name evidence="3" type="ORF">QBC33DRAFT_90092</name>
</gene>
<feature type="region of interest" description="Disordered" evidence="1">
    <location>
        <begin position="524"/>
        <end position="563"/>
    </location>
</feature>
<keyword evidence="4" id="KW-1185">Reference proteome</keyword>
<dbReference type="SUPFAM" id="SSF50969">
    <property type="entry name" value="YVTN repeat-like/Quinoprotein amine dehydrogenase"/>
    <property type="match status" value="1"/>
</dbReference>
<dbReference type="InterPro" id="IPR019417">
    <property type="entry name" value="DUF2415"/>
</dbReference>
<evidence type="ECO:0000313" key="3">
    <source>
        <dbReference type="EMBL" id="KAK1766819.1"/>
    </source>
</evidence>
<dbReference type="PANTHER" id="PTHR43991:SF9">
    <property type="entry name" value="DUF2415 DOMAIN-CONTAINING PROTEIN"/>
    <property type="match status" value="1"/>
</dbReference>
<dbReference type="Proteomes" id="UP001244011">
    <property type="component" value="Unassembled WGS sequence"/>
</dbReference>
<reference evidence="3" key="1">
    <citation type="submission" date="2023-06" db="EMBL/GenBank/DDBJ databases">
        <title>Genome-scale phylogeny and comparative genomics of the fungal order Sordariales.</title>
        <authorList>
            <consortium name="Lawrence Berkeley National Laboratory"/>
            <person name="Hensen N."/>
            <person name="Bonometti L."/>
            <person name="Westerberg I."/>
            <person name="Brannstrom I.O."/>
            <person name="Guillou S."/>
            <person name="Cros-Aarteil S."/>
            <person name="Calhoun S."/>
            <person name="Haridas S."/>
            <person name="Kuo A."/>
            <person name="Mondo S."/>
            <person name="Pangilinan J."/>
            <person name="Riley R."/>
            <person name="Labutti K."/>
            <person name="Andreopoulos B."/>
            <person name="Lipzen A."/>
            <person name="Chen C."/>
            <person name="Yanf M."/>
            <person name="Daum C."/>
            <person name="Ng V."/>
            <person name="Clum A."/>
            <person name="Steindorff A."/>
            <person name="Ohm R."/>
            <person name="Martin F."/>
            <person name="Silar P."/>
            <person name="Natvig D."/>
            <person name="Lalanne C."/>
            <person name="Gautier V."/>
            <person name="Ament-Velasquez S.L."/>
            <person name="Kruys A."/>
            <person name="Hutchinson M.I."/>
            <person name="Powell A.J."/>
            <person name="Barry K."/>
            <person name="Miller A.N."/>
            <person name="Grigoriev I.V."/>
            <person name="Debuchy R."/>
            <person name="Gladieux P."/>
            <person name="Thoren M.H."/>
            <person name="Johannesson H."/>
        </authorList>
    </citation>
    <scope>NUCLEOTIDE SEQUENCE</scope>
    <source>
        <strain evidence="3">8032-3</strain>
    </source>
</reference>